<dbReference type="PROSITE" id="PS50931">
    <property type="entry name" value="HTH_LYSR"/>
    <property type="match status" value="1"/>
</dbReference>
<keyword evidence="4" id="KW-0804">Transcription</keyword>
<keyword evidence="3" id="KW-0238">DNA-binding</keyword>
<comment type="similarity">
    <text evidence="1">Belongs to the LysR transcriptional regulatory family.</text>
</comment>
<feature type="domain" description="HTH lysR-type" evidence="5">
    <location>
        <begin position="2"/>
        <end position="59"/>
    </location>
</feature>
<dbReference type="PANTHER" id="PTHR30579">
    <property type="entry name" value="TRANSCRIPTIONAL REGULATOR"/>
    <property type="match status" value="1"/>
</dbReference>
<evidence type="ECO:0000256" key="1">
    <source>
        <dbReference type="ARBA" id="ARBA00009437"/>
    </source>
</evidence>
<organism evidence="6 7">
    <name type="scientific">Dongia soli</name>
    <dbReference type="NCBI Taxonomy" id="600628"/>
    <lineage>
        <taxon>Bacteria</taxon>
        <taxon>Pseudomonadati</taxon>
        <taxon>Pseudomonadota</taxon>
        <taxon>Alphaproteobacteria</taxon>
        <taxon>Rhodospirillales</taxon>
        <taxon>Dongiaceae</taxon>
        <taxon>Dongia</taxon>
    </lineage>
</organism>
<comment type="caution">
    <text evidence="6">The sequence shown here is derived from an EMBL/GenBank/DDBJ whole genome shotgun (WGS) entry which is preliminary data.</text>
</comment>
<dbReference type="Proteomes" id="UP001279642">
    <property type="component" value="Unassembled WGS sequence"/>
</dbReference>
<dbReference type="EMBL" id="JAXCLW010000012">
    <property type="protein sequence ID" value="MDY0885673.1"/>
    <property type="molecule type" value="Genomic_DNA"/>
</dbReference>
<sequence length="305" mass="32846">MFDPQLLATFAAVARTRSFTEAAGQLGIGQSTVSQHVRRLEELAGRRLLARDTHSVALTPDGQAMLGFAQSILDSHDRAARYFAGTELRGNLRFGASEDFVYSQLPQVLRDFTRKHPSVDLELTVALSGVLYEMLEAGQLDLILAKRRLDGAPTSGKVAGSKLRKAPGHWSEERGRLVRRDELVWVASDPAILVPDRPVPLIAFPPPSVTRAIALDALNQAKLPWRVVCTCSSLSGLRAAALAGLGVLVQPRSMLPAGLTPLRAGRPLPALDDIEFIVTGRTAKISGPAEALAQQILSSDAQLQI</sequence>
<evidence type="ECO:0000259" key="5">
    <source>
        <dbReference type="PROSITE" id="PS50931"/>
    </source>
</evidence>
<protein>
    <submittedName>
        <fullName evidence="6">LysR substrate-binding domain-containing protein</fullName>
    </submittedName>
</protein>
<dbReference type="InterPro" id="IPR036388">
    <property type="entry name" value="WH-like_DNA-bd_sf"/>
</dbReference>
<dbReference type="RefSeq" id="WP_320510748.1">
    <property type="nucleotide sequence ID" value="NZ_JAXCLW010000012.1"/>
</dbReference>
<dbReference type="PRINTS" id="PR00039">
    <property type="entry name" value="HTHLYSR"/>
</dbReference>
<dbReference type="PANTHER" id="PTHR30579:SF7">
    <property type="entry name" value="HTH-TYPE TRANSCRIPTIONAL REGULATOR LRHA-RELATED"/>
    <property type="match status" value="1"/>
</dbReference>
<evidence type="ECO:0000313" key="6">
    <source>
        <dbReference type="EMBL" id="MDY0885673.1"/>
    </source>
</evidence>
<dbReference type="InterPro" id="IPR036390">
    <property type="entry name" value="WH_DNA-bd_sf"/>
</dbReference>
<dbReference type="Gene3D" id="1.10.10.10">
    <property type="entry name" value="Winged helix-like DNA-binding domain superfamily/Winged helix DNA-binding domain"/>
    <property type="match status" value="1"/>
</dbReference>
<dbReference type="InterPro" id="IPR000847">
    <property type="entry name" value="LysR_HTH_N"/>
</dbReference>
<reference evidence="6 7" key="1">
    <citation type="journal article" date="2016" name="Antonie Van Leeuwenhoek">
        <title>Dongia soli sp. nov., isolated from soil from Dokdo, Korea.</title>
        <authorList>
            <person name="Kim D.U."/>
            <person name="Lee H."/>
            <person name="Kim H."/>
            <person name="Kim S.G."/>
            <person name="Ka J.O."/>
        </authorList>
    </citation>
    <scope>NUCLEOTIDE SEQUENCE [LARGE SCALE GENOMIC DNA]</scope>
    <source>
        <strain evidence="6 7">D78</strain>
    </source>
</reference>
<evidence type="ECO:0000313" key="7">
    <source>
        <dbReference type="Proteomes" id="UP001279642"/>
    </source>
</evidence>
<proteinExistence type="inferred from homology"/>
<dbReference type="InterPro" id="IPR005119">
    <property type="entry name" value="LysR_subst-bd"/>
</dbReference>
<dbReference type="Pfam" id="PF03466">
    <property type="entry name" value="LysR_substrate"/>
    <property type="match status" value="1"/>
</dbReference>
<dbReference type="SUPFAM" id="SSF46785">
    <property type="entry name" value="Winged helix' DNA-binding domain"/>
    <property type="match status" value="1"/>
</dbReference>
<accession>A0ABU5EGW1</accession>
<keyword evidence="2" id="KW-0805">Transcription regulation</keyword>
<evidence type="ECO:0000256" key="3">
    <source>
        <dbReference type="ARBA" id="ARBA00023125"/>
    </source>
</evidence>
<dbReference type="InterPro" id="IPR050176">
    <property type="entry name" value="LTTR"/>
</dbReference>
<evidence type="ECO:0000256" key="2">
    <source>
        <dbReference type="ARBA" id="ARBA00023015"/>
    </source>
</evidence>
<keyword evidence="7" id="KW-1185">Reference proteome</keyword>
<name>A0ABU5EGW1_9PROT</name>
<gene>
    <name evidence="6" type="ORF">SMD27_22740</name>
</gene>
<evidence type="ECO:0000256" key="4">
    <source>
        <dbReference type="ARBA" id="ARBA00023163"/>
    </source>
</evidence>
<dbReference type="Pfam" id="PF00126">
    <property type="entry name" value="HTH_1"/>
    <property type="match status" value="1"/>
</dbReference>
<dbReference type="Gene3D" id="3.40.190.10">
    <property type="entry name" value="Periplasmic binding protein-like II"/>
    <property type="match status" value="2"/>
</dbReference>
<dbReference type="SUPFAM" id="SSF53850">
    <property type="entry name" value="Periplasmic binding protein-like II"/>
    <property type="match status" value="1"/>
</dbReference>